<protein>
    <recommendedName>
        <fullName evidence="2 7">Aminomethyltransferase</fullName>
        <ecNumber evidence="2 7">2.1.2.10</ecNumber>
    </recommendedName>
    <alternativeName>
        <fullName evidence="5 7">Glycine cleavage system T protein</fullName>
    </alternativeName>
</protein>
<sequence length="367" mass="38708">MADLAKTPLHGAHVAAGAKMVDFTGWHMPVQYSGILKEHRAVRSSVGLFDVSHMGEIDFAGPRALEAVQRLVTNDVSKLVDGQALYTATCRPSGGIVDDCIVYRRGAQELRIVVNASNIAKDEAHFREHVGGYCEIVNRSAQTALIAVQGPQARELCAKLGGESLLAIEGFHFGPGQIAGHPVIAARTGYTGEDGFELFVEYAGATPVWEALIEGGATPCGLGSRDTLRLEARLCLYGNDIDETTTPYDAGLGWVVKLKAGDFVGRDALVAQKAKGIEQKLIGFAIEGKGTARPGWDIRALDEDGSPGDAVIGRVTSGGPAPTVGGSIGMGYVPKAMSKAGTKIAVCSKHKSLPATLVKGPFYKRPQ</sequence>
<dbReference type="STRING" id="391625.PPSIR1_16445"/>
<dbReference type="InterPro" id="IPR006223">
    <property type="entry name" value="GcvT"/>
</dbReference>
<evidence type="ECO:0000256" key="4">
    <source>
        <dbReference type="ARBA" id="ARBA00022679"/>
    </source>
</evidence>
<dbReference type="InterPro" id="IPR022903">
    <property type="entry name" value="GcvT_bac"/>
</dbReference>
<dbReference type="Proteomes" id="UP000005801">
    <property type="component" value="Unassembled WGS sequence"/>
</dbReference>
<dbReference type="InterPro" id="IPR006222">
    <property type="entry name" value="GCVT_N"/>
</dbReference>
<dbReference type="Gene3D" id="3.30.1360.120">
    <property type="entry name" value="Probable tRNA modification gtpase trme, domain 1"/>
    <property type="match status" value="1"/>
</dbReference>
<dbReference type="HAMAP" id="MF_00259">
    <property type="entry name" value="GcvT"/>
    <property type="match status" value="1"/>
</dbReference>
<dbReference type="EC" id="2.1.2.10" evidence="2 7"/>
<dbReference type="PANTHER" id="PTHR43757">
    <property type="entry name" value="AMINOMETHYLTRANSFERASE"/>
    <property type="match status" value="1"/>
</dbReference>
<dbReference type="InterPro" id="IPR029043">
    <property type="entry name" value="GcvT/YgfZ_C"/>
</dbReference>
<dbReference type="EMBL" id="ABCS01000017">
    <property type="protein sequence ID" value="EDM79669.1"/>
    <property type="molecule type" value="Genomic_DNA"/>
</dbReference>
<evidence type="ECO:0000256" key="8">
    <source>
        <dbReference type="PIRSR" id="PIRSR006487-1"/>
    </source>
</evidence>
<dbReference type="GO" id="GO:0004047">
    <property type="term" value="F:aminomethyltransferase activity"/>
    <property type="evidence" value="ECO:0007669"/>
    <property type="project" value="UniProtKB-UniRule"/>
</dbReference>
<dbReference type="GO" id="GO:0005829">
    <property type="term" value="C:cytosol"/>
    <property type="evidence" value="ECO:0007669"/>
    <property type="project" value="TreeGrafter"/>
</dbReference>
<dbReference type="Gene3D" id="2.40.30.110">
    <property type="entry name" value="Aminomethyltransferase beta-barrel domains"/>
    <property type="match status" value="1"/>
</dbReference>
<dbReference type="GO" id="GO:0005960">
    <property type="term" value="C:glycine cleavage complex"/>
    <property type="evidence" value="ECO:0007669"/>
    <property type="project" value="InterPro"/>
</dbReference>
<feature type="binding site" evidence="8">
    <location>
        <position position="197"/>
    </location>
    <ligand>
        <name>substrate</name>
    </ligand>
</feature>
<dbReference type="InterPro" id="IPR013977">
    <property type="entry name" value="GcvT_C"/>
</dbReference>
<name>A6G344_9BACT</name>
<dbReference type="AlphaFoldDB" id="A6G344"/>
<dbReference type="Gene3D" id="3.30.70.1400">
    <property type="entry name" value="Aminomethyltransferase beta-barrel domains"/>
    <property type="match status" value="1"/>
</dbReference>
<keyword evidence="3 7" id="KW-0032">Aminotransferase</keyword>
<dbReference type="Gene3D" id="4.10.1250.10">
    <property type="entry name" value="Aminomethyltransferase fragment"/>
    <property type="match status" value="1"/>
</dbReference>
<evidence type="ECO:0000256" key="1">
    <source>
        <dbReference type="ARBA" id="ARBA00008609"/>
    </source>
</evidence>
<dbReference type="RefSeq" id="WP_006971143.1">
    <property type="nucleotide sequence ID" value="NZ_ABCS01000017.1"/>
</dbReference>
<comment type="catalytic activity">
    <reaction evidence="6 7">
        <text>N(6)-[(R)-S(8)-aminomethyldihydrolipoyl]-L-lysyl-[protein] + (6S)-5,6,7,8-tetrahydrofolate = N(6)-[(R)-dihydrolipoyl]-L-lysyl-[protein] + (6R)-5,10-methylene-5,6,7,8-tetrahydrofolate + NH4(+)</text>
        <dbReference type="Rhea" id="RHEA:16945"/>
        <dbReference type="Rhea" id="RHEA-COMP:10475"/>
        <dbReference type="Rhea" id="RHEA-COMP:10492"/>
        <dbReference type="ChEBI" id="CHEBI:15636"/>
        <dbReference type="ChEBI" id="CHEBI:28938"/>
        <dbReference type="ChEBI" id="CHEBI:57453"/>
        <dbReference type="ChEBI" id="CHEBI:83100"/>
        <dbReference type="ChEBI" id="CHEBI:83143"/>
        <dbReference type="EC" id="2.1.2.10"/>
    </reaction>
</comment>
<evidence type="ECO:0000256" key="5">
    <source>
        <dbReference type="ARBA" id="ARBA00031395"/>
    </source>
</evidence>
<dbReference type="GO" id="GO:0019464">
    <property type="term" value="P:glycine decarboxylation via glycine cleavage system"/>
    <property type="evidence" value="ECO:0007669"/>
    <property type="project" value="UniProtKB-UniRule"/>
</dbReference>
<proteinExistence type="inferred from homology"/>
<dbReference type="InterPro" id="IPR027266">
    <property type="entry name" value="TrmE/GcvT-like"/>
</dbReference>
<dbReference type="GO" id="GO:0008483">
    <property type="term" value="F:transaminase activity"/>
    <property type="evidence" value="ECO:0007669"/>
    <property type="project" value="UniProtKB-KW"/>
</dbReference>
<dbReference type="OrthoDB" id="9774591at2"/>
<dbReference type="SUPFAM" id="SSF103025">
    <property type="entry name" value="Folate-binding domain"/>
    <property type="match status" value="1"/>
</dbReference>
<evidence type="ECO:0000256" key="2">
    <source>
        <dbReference type="ARBA" id="ARBA00012616"/>
    </source>
</evidence>
<dbReference type="FunFam" id="4.10.1250.10:FF:000001">
    <property type="entry name" value="Aminomethyltransferase"/>
    <property type="match status" value="1"/>
</dbReference>
<comment type="caution">
    <text evidence="11">The sequence shown here is derived from an EMBL/GenBank/DDBJ whole genome shotgun (WGS) entry which is preliminary data.</text>
</comment>
<feature type="domain" description="Aminomethyltransferase C-terminal" evidence="10">
    <location>
        <begin position="280"/>
        <end position="364"/>
    </location>
</feature>
<organism evidence="11 12">
    <name type="scientific">Plesiocystis pacifica SIR-1</name>
    <dbReference type="NCBI Taxonomy" id="391625"/>
    <lineage>
        <taxon>Bacteria</taxon>
        <taxon>Pseudomonadati</taxon>
        <taxon>Myxococcota</taxon>
        <taxon>Polyangia</taxon>
        <taxon>Nannocystales</taxon>
        <taxon>Nannocystaceae</taxon>
        <taxon>Plesiocystis</taxon>
    </lineage>
</organism>
<dbReference type="NCBIfam" id="TIGR00528">
    <property type="entry name" value="gcvT"/>
    <property type="match status" value="1"/>
</dbReference>
<evidence type="ECO:0000313" key="12">
    <source>
        <dbReference type="Proteomes" id="UP000005801"/>
    </source>
</evidence>
<evidence type="ECO:0000256" key="3">
    <source>
        <dbReference type="ARBA" id="ARBA00022576"/>
    </source>
</evidence>
<dbReference type="eggNOG" id="COG0404">
    <property type="taxonomic scope" value="Bacteria"/>
</dbReference>
<evidence type="ECO:0000259" key="9">
    <source>
        <dbReference type="Pfam" id="PF01571"/>
    </source>
</evidence>
<reference evidence="11 12" key="1">
    <citation type="submission" date="2007-06" db="EMBL/GenBank/DDBJ databases">
        <authorList>
            <person name="Shimkets L."/>
            <person name="Ferriera S."/>
            <person name="Johnson J."/>
            <person name="Kravitz S."/>
            <person name="Beeson K."/>
            <person name="Sutton G."/>
            <person name="Rogers Y.-H."/>
            <person name="Friedman R."/>
            <person name="Frazier M."/>
            <person name="Venter J.C."/>
        </authorList>
    </citation>
    <scope>NUCLEOTIDE SEQUENCE [LARGE SCALE GENOMIC DNA]</scope>
    <source>
        <strain evidence="11 12">SIR-1</strain>
    </source>
</reference>
<dbReference type="NCBIfam" id="NF001567">
    <property type="entry name" value="PRK00389.1"/>
    <property type="match status" value="1"/>
</dbReference>
<keyword evidence="4 7" id="KW-0808">Transferase</keyword>
<dbReference type="PANTHER" id="PTHR43757:SF2">
    <property type="entry name" value="AMINOMETHYLTRANSFERASE, MITOCHONDRIAL"/>
    <property type="match status" value="1"/>
</dbReference>
<evidence type="ECO:0000259" key="10">
    <source>
        <dbReference type="Pfam" id="PF08669"/>
    </source>
</evidence>
<evidence type="ECO:0000256" key="7">
    <source>
        <dbReference type="HAMAP-Rule" id="MF_00259"/>
    </source>
</evidence>
<comment type="function">
    <text evidence="7">The glycine cleavage system catalyzes the degradation of glycine.</text>
</comment>
<comment type="similarity">
    <text evidence="1 7">Belongs to the GcvT family.</text>
</comment>
<feature type="domain" description="GCVT N-terminal" evidence="9">
    <location>
        <begin position="9"/>
        <end position="259"/>
    </location>
</feature>
<comment type="subunit">
    <text evidence="7">The glycine cleavage system is composed of four proteins: P, T, L and H.</text>
</comment>
<dbReference type="PIRSF" id="PIRSF006487">
    <property type="entry name" value="GcvT"/>
    <property type="match status" value="1"/>
</dbReference>
<evidence type="ECO:0000256" key="6">
    <source>
        <dbReference type="ARBA" id="ARBA00047665"/>
    </source>
</evidence>
<keyword evidence="12" id="KW-1185">Reference proteome</keyword>
<dbReference type="Pfam" id="PF08669">
    <property type="entry name" value="GCV_T_C"/>
    <property type="match status" value="1"/>
</dbReference>
<dbReference type="InterPro" id="IPR028896">
    <property type="entry name" value="GcvT/YgfZ/DmdA"/>
</dbReference>
<evidence type="ECO:0000313" key="11">
    <source>
        <dbReference type="EMBL" id="EDM79669.1"/>
    </source>
</evidence>
<accession>A6G344</accession>
<dbReference type="SUPFAM" id="SSF101790">
    <property type="entry name" value="Aminomethyltransferase beta-barrel domain"/>
    <property type="match status" value="1"/>
</dbReference>
<gene>
    <name evidence="7" type="primary">gcvT</name>
    <name evidence="11" type="ORF">PPSIR1_16445</name>
</gene>
<dbReference type="FunFam" id="3.30.70.1400:FF:000001">
    <property type="entry name" value="Aminomethyltransferase"/>
    <property type="match status" value="1"/>
</dbReference>
<dbReference type="Pfam" id="PF01571">
    <property type="entry name" value="GCV_T"/>
    <property type="match status" value="1"/>
</dbReference>